<dbReference type="EMBL" id="CM016555">
    <property type="protein sequence ID" value="TKW21432.1"/>
    <property type="molecule type" value="Genomic_DNA"/>
</dbReference>
<proteinExistence type="predicted"/>
<reference evidence="2" key="1">
    <citation type="submission" date="2019-03" db="EMBL/GenBank/DDBJ databases">
        <title>WGS assembly of Setaria viridis.</title>
        <authorList>
            <person name="Huang P."/>
            <person name="Jenkins J."/>
            <person name="Grimwood J."/>
            <person name="Barry K."/>
            <person name="Healey A."/>
            <person name="Mamidi S."/>
            <person name="Sreedasyam A."/>
            <person name="Shu S."/>
            <person name="Feldman M."/>
            <person name="Wu J."/>
            <person name="Yu Y."/>
            <person name="Chen C."/>
            <person name="Johnson J."/>
            <person name="Rokhsar D."/>
            <person name="Baxter I."/>
            <person name="Schmutz J."/>
            <person name="Brutnell T."/>
            <person name="Kellogg E."/>
        </authorList>
    </citation>
    <scope>NUCLEOTIDE SEQUENCE [LARGE SCALE GENOMIC DNA]</scope>
</reference>
<feature type="region of interest" description="Disordered" evidence="1">
    <location>
        <begin position="96"/>
        <end position="134"/>
    </location>
</feature>
<dbReference type="Proteomes" id="UP000298652">
    <property type="component" value="Chromosome 4"/>
</dbReference>
<organism evidence="2 3">
    <name type="scientific">Setaria viridis</name>
    <name type="common">Green bristlegrass</name>
    <name type="synonym">Setaria italica subsp. viridis</name>
    <dbReference type="NCBI Taxonomy" id="4556"/>
    <lineage>
        <taxon>Eukaryota</taxon>
        <taxon>Viridiplantae</taxon>
        <taxon>Streptophyta</taxon>
        <taxon>Embryophyta</taxon>
        <taxon>Tracheophyta</taxon>
        <taxon>Spermatophyta</taxon>
        <taxon>Magnoliopsida</taxon>
        <taxon>Liliopsida</taxon>
        <taxon>Poales</taxon>
        <taxon>Poaceae</taxon>
        <taxon>PACMAD clade</taxon>
        <taxon>Panicoideae</taxon>
        <taxon>Panicodae</taxon>
        <taxon>Paniceae</taxon>
        <taxon>Cenchrinae</taxon>
        <taxon>Setaria</taxon>
    </lineage>
</organism>
<evidence type="ECO:0000256" key="1">
    <source>
        <dbReference type="SAM" id="MobiDB-lite"/>
    </source>
</evidence>
<gene>
    <name evidence="2" type="ORF">SEVIR_4G159100v2</name>
</gene>
<dbReference type="Gramene" id="TKW21432">
    <property type="protein sequence ID" value="TKW21432"/>
    <property type="gene ID" value="SEVIR_4G159100v2"/>
</dbReference>
<evidence type="ECO:0000313" key="3">
    <source>
        <dbReference type="Proteomes" id="UP000298652"/>
    </source>
</evidence>
<protein>
    <submittedName>
        <fullName evidence="2">Uncharacterized protein</fullName>
    </submittedName>
</protein>
<evidence type="ECO:0000313" key="2">
    <source>
        <dbReference type="EMBL" id="TKW21432.1"/>
    </source>
</evidence>
<sequence>MGVAAAANALLQGDRAGDRAQPLRHLVENPSLLTLRAMSCEVARQTLSLLGVTSLHPAKHKLVDLLVSFPLSQKQYRHKSTPMAAFVGKRRRRVESDGRRCKRARLAAQQSEGIAGSGPHAERSSQDASRPPPQWCCLPPARRVAQAPALGAAPCLGFLYHHAGGGRRAALQAEGAAR</sequence>
<dbReference type="AlphaFoldDB" id="A0A4U6UZM6"/>
<keyword evidence="3" id="KW-1185">Reference proteome</keyword>
<accession>A0A4U6UZM6</accession>
<name>A0A4U6UZM6_SETVI</name>